<evidence type="ECO:0000313" key="7">
    <source>
        <dbReference type="EMBL" id="MRY91725.1"/>
    </source>
</evidence>
<evidence type="ECO:0000256" key="2">
    <source>
        <dbReference type="ARBA" id="ARBA00022692"/>
    </source>
</evidence>
<dbReference type="EMBL" id="CYYK01000002">
    <property type="protein sequence ID" value="CUN55632.1"/>
    <property type="molecule type" value="Genomic_DNA"/>
</dbReference>
<comment type="subcellular location">
    <subcellularLocation>
        <location evidence="1">Membrane</location>
        <topology evidence="1">Multi-pass membrane protein</topology>
    </subcellularLocation>
</comment>
<dbReference type="Proteomes" id="UP000095455">
    <property type="component" value="Unassembled WGS sequence"/>
</dbReference>
<evidence type="ECO:0000313" key="9">
    <source>
        <dbReference type="Proteomes" id="UP000461276"/>
    </source>
</evidence>
<evidence type="ECO:0000256" key="3">
    <source>
        <dbReference type="ARBA" id="ARBA00022989"/>
    </source>
</evidence>
<keyword evidence="3 5" id="KW-1133">Transmembrane helix</keyword>
<feature type="transmembrane region" description="Helical" evidence="5">
    <location>
        <begin position="58"/>
        <end position="79"/>
    </location>
</feature>
<protein>
    <recommendedName>
        <fullName evidence="10">Phage holin family protein</fullName>
    </recommendedName>
</protein>
<gene>
    <name evidence="6" type="ORF">ERS852380_00576</name>
    <name evidence="7" type="ORF">GKD67_00390</name>
</gene>
<reference evidence="6 8" key="1">
    <citation type="submission" date="2015-09" db="EMBL/GenBank/DDBJ databases">
        <authorList>
            <consortium name="Pathogen Informatics"/>
        </authorList>
    </citation>
    <scope>NUCLEOTIDE SEQUENCE [LARGE SCALE GENOMIC DNA]</scope>
    <source>
        <strain evidence="6 8">2789STDY5608822</strain>
    </source>
</reference>
<reference evidence="7 9" key="2">
    <citation type="journal article" date="2019" name="Nat. Med.">
        <title>A library of human gut bacterial isolates paired with longitudinal multiomics data enables mechanistic microbiome research.</title>
        <authorList>
            <person name="Poyet M."/>
            <person name="Groussin M."/>
            <person name="Gibbons S.M."/>
            <person name="Avila-Pacheco J."/>
            <person name="Jiang X."/>
            <person name="Kearney S.M."/>
            <person name="Perrotta A.R."/>
            <person name="Berdy B."/>
            <person name="Zhao S."/>
            <person name="Lieberman T.D."/>
            <person name="Swanson P.K."/>
            <person name="Smith M."/>
            <person name="Roesemann S."/>
            <person name="Alexander J.E."/>
            <person name="Rich S.A."/>
            <person name="Livny J."/>
            <person name="Vlamakis H."/>
            <person name="Clish C."/>
            <person name="Bullock K."/>
            <person name="Deik A."/>
            <person name="Scott J."/>
            <person name="Pierce K.A."/>
            <person name="Xavier R.J."/>
            <person name="Alm E.J."/>
        </authorList>
    </citation>
    <scope>NUCLEOTIDE SEQUENCE [LARGE SCALE GENOMIC DNA]</scope>
    <source>
        <strain evidence="7 9">BIOML-A9</strain>
    </source>
</reference>
<feature type="transmembrane region" description="Helical" evidence="5">
    <location>
        <begin position="85"/>
        <end position="104"/>
    </location>
</feature>
<keyword evidence="4 5" id="KW-0472">Membrane</keyword>
<dbReference type="AlphaFoldDB" id="A0A173XUF4"/>
<accession>A0A173XUF4</accession>
<dbReference type="InterPro" id="IPR006480">
    <property type="entry name" value="Phage_holin_4_1"/>
</dbReference>
<keyword evidence="2 5" id="KW-0812">Transmembrane</keyword>
<evidence type="ECO:0000313" key="6">
    <source>
        <dbReference type="EMBL" id="CUN55632.1"/>
    </source>
</evidence>
<dbReference type="EMBL" id="WKMY01000001">
    <property type="protein sequence ID" value="MRY91725.1"/>
    <property type="molecule type" value="Genomic_DNA"/>
</dbReference>
<feature type="transmembrane region" description="Helical" evidence="5">
    <location>
        <begin position="6"/>
        <end position="30"/>
    </location>
</feature>
<proteinExistence type="predicted"/>
<evidence type="ECO:0008006" key="10">
    <source>
        <dbReference type="Google" id="ProtNLM"/>
    </source>
</evidence>
<evidence type="ECO:0000256" key="5">
    <source>
        <dbReference type="SAM" id="Phobius"/>
    </source>
</evidence>
<dbReference type="Proteomes" id="UP000461276">
    <property type="component" value="Unassembled WGS sequence"/>
</dbReference>
<evidence type="ECO:0000313" key="8">
    <source>
        <dbReference type="Proteomes" id="UP000095455"/>
    </source>
</evidence>
<organism evidence="7 9">
    <name type="scientific">Parabacteroides distasonis</name>
    <dbReference type="NCBI Taxonomy" id="823"/>
    <lineage>
        <taxon>Bacteria</taxon>
        <taxon>Pseudomonadati</taxon>
        <taxon>Bacteroidota</taxon>
        <taxon>Bacteroidia</taxon>
        <taxon>Bacteroidales</taxon>
        <taxon>Tannerellaceae</taxon>
        <taxon>Parabacteroides</taxon>
    </lineage>
</organism>
<evidence type="ECO:0000256" key="4">
    <source>
        <dbReference type="ARBA" id="ARBA00023136"/>
    </source>
</evidence>
<evidence type="ECO:0000256" key="1">
    <source>
        <dbReference type="ARBA" id="ARBA00004141"/>
    </source>
</evidence>
<dbReference type="GO" id="GO:0016020">
    <property type="term" value="C:membrane"/>
    <property type="evidence" value="ECO:0007669"/>
    <property type="project" value="UniProtKB-SubCell"/>
</dbReference>
<comment type="caution">
    <text evidence="7">The sequence shown here is derived from an EMBL/GenBank/DDBJ whole genome shotgun (WGS) entry which is preliminary data.</text>
</comment>
<dbReference type="Pfam" id="PF05105">
    <property type="entry name" value="Phage_holin_4_1"/>
    <property type="match status" value="1"/>
</dbReference>
<sequence>MKGFEEVFIVAWIVFGLYMLVFMVVGADLWSGVRKAKRRGEVRSSYGFKRTVDKLARYYNLLIALTVVDCMQMGGVWYLDGYYGYHIPIFPVITLIGAIGLGCIEVKSIFEKAEDKVRSDYQQVLMLAGEIAKHRTDPEEIAKAVVDYINKGSGK</sequence>
<name>A0A173XUF4_PARDI</name>